<dbReference type="InterPro" id="IPR036188">
    <property type="entry name" value="FAD/NAD-bd_sf"/>
</dbReference>
<name>A0A4P9D6D6_9HYPH</name>
<dbReference type="PROSITE" id="PS51318">
    <property type="entry name" value="TAT"/>
    <property type="match status" value="1"/>
</dbReference>
<protein>
    <submittedName>
        <fullName evidence="1">Morphinan N-demethylase</fullName>
    </submittedName>
</protein>
<dbReference type="SUPFAM" id="SSF51905">
    <property type="entry name" value="FAD/NAD(P)-binding domain"/>
    <property type="match status" value="1"/>
</dbReference>
<keyword evidence="1" id="KW-0489">Methyltransferase</keyword>
<keyword evidence="1" id="KW-0808">Transferase</keyword>
<dbReference type="InterPro" id="IPR006311">
    <property type="entry name" value="TAT_signal"/>
</dbReference>
<dbReference type="SMR" id="A0A4P9D6D6"/>
<dbReference type="Gene3D" id="3.50.50.60">
    <property type="entry name" value="FAD/NAD(P)-binding domain"/>
    <property type="match status" value="1"/>
</dbReference>
<dbReference type="GO" id="GO:0032259">
    <property type="term" value="P:methylation"/>
    <property type="evidence" value="ECO:0007669"/>
    <property type="project" value="UniProtKB-KW"/>
</dbReference>
<dbReference type="EMBL" id="MH258748">
    <property type="protein sequence ID" value="QCT85496.1"/>
    <property type="molecule type" value="mRNA"/>
</dbReference>
<accession>A0A4P9D6D6</accession>
<reference evidence="1" key="1">
    <citation type="submission" date="2018-04" db="EMBL/GenBank/DDBJ databases">
        <title>Biocatalyst morphinan N-demethylase from the opium poppy microbiome.</title>
        <authorList>
            <person name="Augustin M.M."/>
            <person name="Augustin J.M."/>
            <person name="Kutchan T.M."/>
        </authorList>
    </citation>
    <scope>NUCLEOTIDE SEQUENCE</scope>
    <source>
        <strain evidence="1">Augustin</strain>
    </source>
</reference>
<evidence type="ECO:0000313" key="1">
    <source>
        <dbReference type="EMBL" id="QCT85496.1"/>
    </source>
</evidence>
<dbReference type="GO" id="GO:0008168">
    <property type="term" value="F:methyltransferase activity"/>
    <property type="evidence" value="ECO:0007669"/>
    <property type="project" value="UniProtKB-KW"/>
</dbReference>
<dbReference type="AlphaFoldDB" id="A0A4P9D6D6"/>
<sequence>MTEKTPKLGSEAANKLGLEADISRRDMVGGVLIGAGAALLASVAPGAINRALAEGPSRLPPVRGSGTGWRGIEIADDWQGPGGIGDYSKSNGNTGKVIRDAHAGIRNHEFEKRLATASDVNEKYDVIIVGAGISGLHSAYDLLRQRPNIKILMLDNHAIFGGEAKQNKMEVDGQALYGGQGPTLYSFVGDDLPSWKGNPALASIMELKTYPKEFGLPTETTWSDKKTDVKVPVDLWFSMASPSQTDIAYRWEGSGLVKNPLLNSFRDAPVSQKSKDAIALMLAVDNGAKRPVEPVGDVSTWVDNMTYAEFLKKVYGADDEAVQLVDQIDVVGTAGLGGDVFNASLAALGLNQYGGIELWNGGLQGLSLPTGNGGVGRSILRKFMPGAIKGGTSLTDTLFGDVNWDVLDHANNNVRIRLNSTVVGVQNNETPTGTKDATVFFLHDNRLYKAKGKAVIMGTPQQVNRNVCLNLPNHLSEAMGDFHHAPILVVNVALRNWKSMEKAGVSGLRWFGEYPGIGQIVRSMVIDGKEIMPCDPSKPAVMTFYIPMNQATRGMPRGEQAMTARHMLFNLTFADIELLIRDQLTRAFGSYGFDAKRDIAAIVANRWGHALVCAGPGFYTGLNGKPPVSKVITAGWDRVAFGHSDLSGRQAWTVAVNYARTAVANVFPKI</sequence>
<gene>
    <name evidence="1" type="primary">mnd</name>
</gene>
<proteinExistence type="evidence at transcript level"/>
<dbReference type="Pfam" id="PF01946">
    <property type="entry name" value="Thi4"/>
    <property type="match status" value="1"/>
</dbReference>
<organism evidence="1">
    <name type="scientific">Methylobacterium thebainfresser</name>
    <dbReference type="NCBI Taxonomy" id="2583594"/>
    <lineage>
        <taxon>Bacteria</taxon>
        <taxon>Pseudomonadati</taxon>
        <taxon>Pseudomonadota</taxon>
        <taxon>Alphaproteobacteria</taxon>
        <taxon>Hyphomicrobiales</taxon>
        <taxon>Methylobacteriaceae</taxon>
        <taxon>Methylobacterium</taxon>
    </lineage>
</organism>